<comment type="caution">
    <text evidence="1">The sequence shown here is derived from an EMBL/GenBank/DDBJ whole genome shotgun (WGS) entry which is preliminary data.</text>
</comment>
<gene>
    <name evidence="1" type="ORF">NPIL_241811</name>
</gene>
<evidence type="ECO:0000313" key="2">
    <source>
        <dbReference type="Proteomes" id="UP000887013"/>
    </source>
</evidence>
<dbReference type="Proteomes" id="UP000887013">
    <property type="component" value="Unassembled WGS sequence"/>
</dbReference>
<sequence>SCLVQFAVLPFQFSRCKSSSQETFEEFQMIYKGNEMSTYAIHSMSAIVQPEVPGLLDGQSISQLQSKYQILNKIGGDRLKDILLCLPEQRPFLQRDNSFDESEKVPQIRLIHLKSDSE</sequence>
<feature type="non-terminal residue" evidence="1">
    <location>
        <position position="1"/>
    </location>
</feature>
<dbReference type="AlphaFoldDB" id="A0A8X6TN82"/>
<protein>
    <submittedName>
        <fullName evidence="1">Uncharacterized protein</fullName>
    </submittedName>
</protein>
<proteinExistence type="predicted"/>
<accession>A0A8X6TN82</accession>
<reference evidence="1" key="1">
    <citation type="submission" date="2020-08" db="EMBL/GenBank/DDBJ databases">
        <title>Multicomponent nature underlies the extraordinary mechanical properties of spider dragline silk.</title>
        <authorList>
            <person name="Kono N."/>
            <person name="Nakamura H."/>
            <person name="Mori M."/>
            <person name="Yoshida Y."/>
            <person name="Ohtoshi R."/>
            <person name="Malay A.D."/>
            <person name="Moran D.A.P."/>
            <person name="Tomita M."/>
            <person name="Numata K."/>
            <person name="Arakawa K."/>
        </authorList>
    </citation>
    <scope>NUCLEOTIDE SEQUENCE</scope>
</reference>
<evidence type="ECO:0000313" key="1">
    <source>
        <dbReference type="EMBL" id="GFT28968.1"/>
    </source>
</evidence>
<organism evidence="1 2">
    <name type="scientific">Nephila pilipes</name>
    <name type="common">Giant wood spider</name>
    <name type="synonym">Nephila maculata</name>
    <dbReference type="NCBI Taxonomy" id="299642"/>
    <lineage>
        <taxon>Eukaryota</taxon>
        <taxon>Metazoa</taxon>
        <taxon>Ecdysozoa</taxon>
        <taxon>Arthropoda</taxon>
        <taxon>Chelicerata</taxon>
        <taxon>Arachnida</taxon>
        <taxon>Araneae</taxon>
        <taxon>Araneomorphae</taxon>
        <taxon>Entelegynae</taxon>
        <taxon>Araneoidea</taxon>
        <taxon>Nephilidae</taxon>
        <taxon>Nephila</taxon>
    </lineage>
</organism>
<dbReference type="EMBL" id="BMAW01060977">
    <property type="protein sequence ID" value="GFT28968.1"/>
    <property type="molecule type" value="Genomic_DNA"/>
</dbReference>
<name>A0A8X6TN82_NEPPI</name>
<keyword evidence="2" id="KW-1185">Reference proteome</keyword>